<proteinExistence type="predicted"/>
<comment type="caution">
    <text evidence="1">The sequence shown here is derived from an EMBL/GenBank/DDBJ whole genome shotgun (WGS) entry which is preliminary data.</text>
</comment>
<dbReference type="EMBL" id="BAAARW010000030">
    <property type="protein sequence ID" value="GAA2445817.1"/>
    <property type="molecule type" value="Genomic_DNA"/>
</dbReference>
<name>A0ABN3K3L6_9ACTN</name>
<dbReference type="SUPFAM" id="SSF51182">
    <property type="entry name" value="RmlC-like cupins"/>
    <property type="match status" value="2"/>
</dbReference>
<gene>
    <name evidence="1" type="ORF">GCM10010191_73450</name>
</gene>
<evidence type="ECO:0000313" key="2">
    <source>
        <dbReference type="Proteomes" id="UP001501231"/>
    </source>
</evidence>
<evidence type="ECO:0008006" key="3">
    <source>
        <dbReference type="Google" id="ProtNLM"/>
    </source>
</evidence>
<organism evidence="1 2">
    <name type="scientific">Actinomadura vinacea</name>
    <dbReference type="NCBI Taxonomy" id="115336"/>
    <lineage>
        <taxon>Bacteria</taxon>
        <taxon>Bacillati</taxon>
        <taxon>Actinomycetota</taxon>
        <taxon>Actinomycetes</taxon>
        <taxon>Streptosporangiales</taxon>
        <taxon>Thermomonosporaceae</taxon>
        <taxon>Actinomadura</taxon>
    </lineage>
</organism>
<reference evidence="1 2" key="1">
    <citation type="journal article" date="2019" name="Int. J. Syst. Evol. Microbiol.">
        <title>The Global Catalogue of Microorganisms (GCM) 10K type strain sequencing project: providing services to taxonomists for standard genome sequencing and annotation.</title>
        <authorList>
            <consortium name="The Broad Institute Genomics Platform"/>
            <consortium name="The Broad Institute Genome Sequencing Center for Infectious Disease"/>
            <person name="Wu L."/>
            <person name="Ma J."/>
        </authorList>
    </citation>
    <scope>NUCLEOTIDE SEQUENCE [LARGE SCALE GENOMIC DNA]</scope>
    <source>
        <strain evidence="1 2">JCM 3325</strain>
    </source>
</reference>
<dbReference type="Proteomes" id="UP001501231">
    <property type="component" value="Unassembled WGS sequence"/>
</dbReference>
<accession>A0ABN3K3L6</accession>
<keyword evidence="2" id="KW-1185">Reference proteome</keyword>
<evidence type="ECO:0000313" key="1">
    <source>
        <dbReference type="EMBL" id="GAA2445817.1"/>
    </source>
</evidence>
<dbReference type="InterPro" id="IPR011051">
    <property type="entry name" value="RmlC_Cupin_sf"/>
</dbReference>
<dbReference type="InterPro" id="IPR014710">
    <property type="entry name" value="RmlC-like_jellyroll"/>
</dbReference>
<dbReference type="RefSeq" id="WP_344595378.1">
    <property type="nucleotide sequence ID" value="NZ_BAAARW010000030.1"/>
</dbReference>
<dbReference type="Gene3D" id="2.60.120.10">
    <property type="entry name" value="Jelly Rolls"/>
    <property type="match status" value="1"/>
</dbReference>
<sequence length="304" mass="32295">MQLAVTQNERELRDQAVARILSLDVAEHDALCSKDPEVAALRPLMRDLIPADFPGVTRWFLPVAPEMPEAGAGRFAAYLSRLEAGATVSASGPVRSAYVLKVVLTGAVRFEGRTLTAGDWLWVPTDRPYAFTAGDLGAVLFSALPCVAPEPDASDGAGPALDGLGTSLLSRAARGFVTSRDPGVDAAVRDLAGLGRATGLGDFAERADGVAHRFLPFAPPMPQAPRGSGRFFVWQSLLEPGTRVPRHSHELERLADYKVVISGSLLCAGRELTAGDWLWAPAGESYEFTAGETGALLVAGWPYN</sequence>
<protein>
    <recommendedName>
        <fullName evidence="3">Cupin domain-containing protein</fullName>
    </recommendedName>
</protein>